<dbReference type="Pfam" id="PF00035">
    <property type="entry name" value="dsrm"/>
    <property type="match status" value="1"/>
</dbReference>
<dbReference type="InterPro" id="IPR014720">
    <property type="entry name" value="dsRBD_dom"/>
</dbReference>
<dbReference type="Proteomes" id="UP001556367">
    <property type="component" value="Unassembled WGS sequence"/>
</dbReference>
<protein>
    <recommendedName>
        <fullName evidence="2">DRBM domain-containing protein</fullName>
    </recommendedName>
</protein>
<evidence type="ECO:0000256" key="1">
    <source>
        <dbReference type="PROSITE-ProRule" id="PRU00266"/>
    </source>
</evidence>
<proteinExistence type="predicted"/>
<keyword evidence="4" id="KW-1185">Reference proteome</keyword>
<dbReference type="SMART" id="SM00358">
    <property type="entry name" value="DSRM"/>
    <property type="match status" value="1"/>
</dbReference>
<dbReference type="EMBL" id="JASNQZ010000011">
    <property type="protein sequence ID" value="KAL0951800.1"/>
    <property type="molecule type" value="Genomic_DNA"/>
</dbReference>
<reference evidence="4" key="1">
    <citation type="submission" date="2024-06" db="EMBL/GenBank/DDBJ databases">
        <title>Multi-omics analyses provide insights into the biosynthesis of the anticancer antibiotic pleurotin in Hohenbuehelia grisea.</title>
        <authorList>
            <person name="Weaver J.A."/>
            <person name="Alberti F."/>
        </authorList>
    </citation>
    <scope>NUCLEOTIDE SEQUENCE [LARGE SCALE GENOMIC DNA]</scope>
    <source>
        <strain evidence="4">T-177</strain>
    </source>
</reference>
<keyword evidence="1" id="KW-0694">RNA-binding</keyword>
<organism evidence="3 4">
    <name type="scientific">Hohenbuehelia grisea</name>
    <dbReference type="NCBI Taxonomy" id="104357"/>
    <lineage>
        <taxon>Eukaryota</taxon>
        <taxon>Fungi</taxon>
        <taxon>Dikarya</taxon>
        <taxon>Basidiomycota</taxon>
        <taxon>Agaricomycotina</taxon>
        <taxon>Agaricomycetes</taxon>
        <taxon>Agaricomycetidae</taxon>
        <taxon>Agaricales</taxon>
        <taxon>Pleurotineae</taxon>
        <taxon>Pleurotaceae</taxon>
        <taxon>Hohenbuehelia</taxon>
    </lineage>
</organism>
<name>A0ABR3J816_9AGAR</name>
<dbReference type="Gene3D" id="3.30.160.20">
    <property type="match status" value="1"/>
</dbReference>
<accession>A0ABR3J816</accession>
<evidence type="ECO:0000313" key="4">
    <source>
        <dbReference type="Proteomes" id="UP001556367"/>
    </source>
</evidence>
<evidence type="ECO:0000313" key="3">
    <source>
        <dbReference type="EMBL" id="KAL0951800.1"/>
    </source>
</evidence>
<sequence>MPRYTTALNNYLQGRQETHLLSWAESSTGPNNALQWTSTCKIGGVARGTATAATKSEARNLAAQQALEALGVQV</sequence>
<dbReference type="CDD" id="cd00048">
    <property type="entry name" value="DSRM_SF"/>
    <property type="match status" value="1"/>
</dbReference>
<evidence type="ECO:0000259" key="2">
    <source>
        <dbReference type="PROSITE" id="PS50137"/>
    </source>
</evidence>
<dbReference type="PROSITE" id="PS50137">
    <property type="entry name" value="DS_RBD"/>
    <property type="match status" value="1"/>
</dbReference>
<dbReference type="SUPFAM" id="SSF54768">
    <property type="entry name" value="dsRNA-binding domain-like"/>
    <property type="match status" value="1"/>
</dbReference>
<feature type="domain" description="DRBM" evidence="2">
    <location>
        <begin position="3"/>
        <end position="72"/>
    </location>
</feature>
<comment type="caution">
    <text evidence="3">The sequence shown here is derived from an EMBL/GenBank/DDBJ whole genome shotgun (WGS) entry which is preliminary data.</text>
</comment>
<gene>
    <name evidence="3" type="ORF">HGRIS_008467</name>
</gene>